<name>A0A7S3NW71_EUPCR</name>
<organism evidence="1">
    <name type="scientific">Euplotes crassus</name>
    <dbReference type="NCBI Taxonomy" id="5936"/>
    <lineage>
        <taxon>Eukaryota</taxon>
        <taxon>Sar</taxon>
        <taxon>Alveolata</taxon>
        <taxon>Ciliophora</taxon>
        <taxon>Intramacronucleata</taxon>
        <taxon>Spirotrichea</taxon>
        <taxon>Hypotrichia</taxon>
        <taxon>Euplotida</taxon>
        <taxon>Euplotidae</taxon>
        <taxon>Moneuplotes</taxon>
    </lineage>
</organism>
<sequence>MVIHLSKDEEDIAEKSFKFHTILKRQNAICWQRYFEDKMEIRAPEIYQYHVYALKVTAGSKFGTRFENRFLVFSNIFIFNVKMKSEKSRLNRRVFSFTEKLWYHPIEALTKLVLEPCKKVDKAKYLLHMYFDGDLQNKVLVNLKKKKQKKNERTFGFNDVDQFRTTLYELMRIYDLLKKTQLPVEDKFPEPLI</sequence>
<dbReference type="EMBL" id="HBIK01018016">
    <property type="protein sequence ID" value="CAE0383572.1"/>
    <property type="molecule type" value="Transcribed_RNA"/>
</dbReference>
<reference evidence="1" key="1">
    <citation type="submission" date="2021-01" db="EMBL/GenBank/DDBJ databases">
        <authorList>
            <person name="Corre E."/>
            <person name="Pelletier E."/>
            <person name="Niang G."/>
            <person name="Scheremetjew M."/>
            <person name="Finn R."/>
            <person name="Kale V."/>
            <person name="Holt S."/>
            <person name="Cochrane G."/>
            <person name="Meng A."/>
            <person name="Brown T."/>
            <person name="Cohen L."/>
        </authorList>
    </citation>
    <scope>NUCLEOTIDE SEQUENCE</scope>
    <source>
        <strain evidence="1">CT5</strain>
    </source>
</reference>
<proteinExistence type="predicted"/>
<protein>
    <submittedName>
        <fullName evidence="1">Uncharacterized protein</fullName>
    </submittedName>
</protein>
<gene>
    <name evidence="1" type="ORF">ECRA1380_LOCUS8534</name>
</gene>
<evidence type="ECO:0000313" key="1">
    <source>
        <dbReference type="EMBL" id="CAE0383572.1"/>
    </source>
</evidence>
<dbReference type="AlphaFoldDB" id="A0A7S3NW71"/>
<accession>A0A7S3NW71</accession>